<evidence type="ECO:0000256" key="1">
    <source>
        <dbReference type="ARBA" id="ARBA00005466"/>
    </source>
</evidence>
<dbReference type="Proteomes" id="UP000030651">
    <property type="component" value="Unassembled WGS sequence"/>
</dbReference>
<dbReference type="InterPro" id="IPR050416">
    <property type="entry name" value="FAD-linked_Oxidoreductase"/>
</dbReference>
<dbReference type="STRING" id="1229662.W3XGQ8"/>
<dbReference type="PANTHER" id="PTHR42973">
    <property type="entry name" value="BINDING OXIDOREDUCTASE, PUTATIVE (AFU_ORTHOLOGUE AFUA_1G17690)-RELATED"/>
    <property type="match status" value="1"/>
</dbReference>
<dbReference type="EMBL" id="KI912110">
    <property type="protein sequence ID" value="ETS84622.1"/>
    <property type="molecule type" value="Genomic_DNA"/>
</dbReference>
<name>W3XGQ8_PESFW</name>
<dbReference type="GO" id="GO:0071949">
    <property type="term" value="F:FAD binding"/>
    <property type="evidence" value="ECO:0007669"/>
    <property type="project" value="InterPro"/>
</dbReference>
<dbReference type="SUPFAM" id="SSF56176">
    <property type="entry name" value="FAD-binding/transporter-associated domain-like"/>
    <property type="match status" value="1"/>
</dbReference>
<dbReference type="Gene3D" id="3.30.465.10">
    <property type="match status" value="1"/>
</dbReference>
<protein>
    <recommendedName>
        <fullName evidence="5">FAD-binding PCMH-type domain-containing protein</fullName>
    </recommendedName>
</protein>
<feature type="domain" description="FAD-binding PCMH-type" evidence="5">
    <location>
        <begin position="41"/>
        <end position="217"/>
    </location>
</feature>
<evidence type="ECO:0000256" key="3">
    <source>
        <dbReference type="ARBA" id="ARBA00022827"/>
    </source>
</evidence>
<keyword evidence="2" id="KW-0285">Flavoprotein</keyword>
<sequence>MSDHDILDIPSVLTNISSCTISQPGSDEYEKSNNSYFSAFENELKPRYIAQPNTAQQVQDLIKELGFHATSGNIQVAIRGGGHTPFAGSANIHNGITIDLRGLKGVALSADKYTVTIGAGETWTSVYQELEKYGLTVPGGRVGRIGVSGFLLGGGLSMFSTRTGFACDSVIEFEVVLSSGVLVRANAEERADLWIALKGGLNNFGVVTSFKMRTIKSCDIWGGVTYYMPGTFNEVLQRACDFVHNEQDIDTHIMCSAGYGYGHQAVSCVMYHTGGIENPPSLQRFTSIEPQISQMCTMRTAKHLDFCDELSKFSTDGIRQYWASITVKPDISMMEMFHDKWQEALAKIKDAEGFIFSFGFHPLTKALLENSKKAGGNAMAIPPSDGPLLVILINPIWTLPEDDERIFQTVGALVDELRSIATEKGLLHRYIFTNYAFKEDDVISGYGEESVLKLREVSRKYDPEGMFQKGVLGGFKLPK</sequence>
<keyword evidence="3" id="KW-0274">FAD</keyword>
<dbReference type="OMA" id="HTPFAGS"/>
<dbReference type="InParanoid" id="W3XGQ8"/>
<keyword evidence="4" id="KW-0560">Oxidoreductase</keyword>
<evidence type="ECO:0000259" key="5">
    <source>
        <dbReference type="PROSITE" id="PS51387"/>
    </source>
</evidence>
<evidence type="ECO:0000313" key="6">
    <source>
        <dbReference type="EMBL" id="ETS84622.1"/>
    </source>
</evidence>
<dbReference type="OrthoDB" id="2151789at2759"/>
<dbReference type="GO" id="GO:0016491">
    <property type="term" value="F:oxidoreductase activity"/>
    <property type="evidence" value="ECO:0007669"/>
    <property type="project" value="UniProtKB-KW"/>
</dbReference>
<comment type="similarity">
    <text evidence="1">Belongs to the oxygen-dependent FAD-linked oxidoreductase family.</text>
</comment>
<dbReference type="eggNOG" id="KOG1231">
    <property type="taxonomic scope" value="Eukaryota"/>
</dbReference>
<keyword evidence="7" id="KW-1185">Reference proteome</keyword>
<dbReference type="PROSITE" id="PS51387">
    <property type="entry name" value="FAD_PCMH"/>
    <property type="match status" value="1"/>
</dbReference>
<accession>W3XGQ8</accession>
<dbReference type="HOGENOM" id="CLU_018354_1_1_1"/>
<dbReference type="Pfam" id="PF01565">
    <property type="entry name" value="FAD_binding_4"/>
    <property type="match status" value="1"/>
</dbReference>
<dbReference type="InterPro" id="IPR006094">
    <property type="entry name" value="Oxid_FAD_bind_N"/>
</dbReference>
<dbReference type="PANTHER" id="PTHR42973:SF22">
    <property type="entry name" value="FAD-BINDING PCMH-TYPE DOMAIN-CONTAINING PROTEIN-RELATED"/>
    <property type="match status" value="1"/>
</dbReference>
<evidence type="ECO:0000256" key="4">
    <source>
        <dbReference type="ARBA" id="ARBA00023002"/>
    </source>
</evidence>
<dbReference type="InterPro" id="IPR036318">
    <property type="entry name" value="FAD-bd_PCMH-like_sf"/>
</dbReference>
<reference evidence="7" key="1">
    <citation type="journal article" date="2015" name="BMC Genomics">
        <title>Genomic and transcriptomic analysis of the endophytic fungus Pestalotiopsis fici reveals its lifestyle and high potential for synthesis of natural products.</title>
        <authorList>
            <person name="Wang X."/>
            <person name="Zhang X."/>
            <person name="Liu L."/>
            <person name="Xiang M."/>
            <person name="Wang W."/>
            <person name="Sun X."/>
            <person name="Che Y."/>
            <person name="Guo L."/>
            <person name="Liu G."/>
            <person name="Guo L."/>
            <person name="Wang C."/>
            <person name="Yin W.B."/>
            <person name="Stadler M."/>
            <person name="Zhang X."/>
            <person name="Liu X."/>
        </authorList>
    </citation>
    <scope>NUCLEOTIDE SEQUENCE [LARGE SCALE GENOMIC DNA]</scope>
    <source>
        <strain evidence="7">W106-1 / CGMCC3.15140</strain>
    </source>
</reference>
<evidence type="ECO:0000313" key="7">
    <source>
        <dbReference type="Proteomes" id="UP000030651"/>
    </source>
</evidence>
<dbReference type="AlphaFoldDB" id="W3XGQ8"/>
<gene>
    <name evidence="6" type="ORF">PFICI_02647</name>
</gene>
<evidence type="ECO:0000256" key="2">
    <source>
        <dbReference type="ARBA" id="ARBA00022630"/>
    </source>
</evidence>
<dbReference type="RefSeq" id="XP_007829419.1">
    <property type="nucleotide sequence ID" value="XM_007831228.1"/>
</dbReference>
<dbReference type="KEGG" id="pfy:PFICI_02647"/>
<proteinExistence type="inferred from homology"/>
<dbReference type="GeneID" id="19267660"/>
<dbReference type="InterPro" id="IPR016169">
    <property type="entry name" value="FAD-bd_PCMH_sub2"/>
</dbReference>
<organism evidence="6 7">
    <name type="scientific">Pestalotiopsis fici (strain W106-1 / CGMCC3.15140)</name>
    <dbReference type="NCBI Taxonomy" id="1229662"/>
    <lineage>
        <taxon>Eukaryota</taxon>
        <taxon>Fungi</taxon>
        <taxon>Dikarya</taxon>
        <taxon>Ascomycota</taxon>
        <taxon>Pezizomycotina</taxon>
        <taxon>Sordariomycetes</taxon>
        <taxon>Xylariomycetidae</taxon>
        <taxon>Amphisphaeriales</taxon>
        <taxon>Sporocadaceae</taxon>
        <taxon>Pestalotiopsis</taxon>
    </lineage>
</organism>
<dbReference type="InterPro" id="IPR016166">
    <property type="entry name" value="FAD-bd_PCMH"/>
</dbReference>